<dbReference type="CDD" id="cd17321">
    <property type="entry name" value="MFS_MMR_MDR_like"/>
    <property type="match status" value="1"/>
</dbReference>
<feature type="transmembrane region" description="Helical" evidence="8">
    <location>
        <begin position="49"/>
        <end position="69"/>
    </location>
</feature>
<keyword evidence="4 8" id="KW-0812">Transmembrane</keyword>
<feature type="transmembrane region" description="Helical" evidence="8">
    <location>
        <begin position="15"/>
        <end position="37"/>
    </location>
</feature>
<dbReference type="NCBIfam" id="TIGR00711">
    <property type="entry name" value="efflux_EmrB"/>
    <property type="match status" value="1"/>
</dbReference>
<feature type="transmembrane region" description="Helical" evidence="8">
    <location>
        <begin position="81"/>
        <end position="104"/>
    </location>
</feature>
<feature type="transmembrane region" description="Helical" evidence="8">
    <location>
        <begin position="292"/>
        <end position="312"/>
    </location>
</feature>
<evidence type="ECO:0000256" key="7">
    <source>
        <dbReference type="SAM" id="MobiDB-lite"/>
    </source>
</evidence>
<comment type="subcellular location">
    <subcellularLocation>
        <location evidence="1">Cell membrane</location>
        <topology evidence="1">Multi-pass membrane protein</topology>
    </subcellularLocation>
</comment>
<gene>
    <name evidence="10" type="ORF">GCM10023322_67680</name>
</gene>
<evidence type="ECO:0000256" key="1">
    <source>
        <dbReference type="ARBA" id="ARBA00004651"/>
    </source>
</evidence>
<proteinExistence type="predicted"/>
<feature type="transmembrane region" description="Helical" evidence="8">
    <location>
        <begin position="202"/>
        <end position="220"/>
    </location>
</feature>
<dbReference type="InterPro" id="IPR011701">
    <property type="entry name" value="MFS"/>
</dbReference>
<dbReference type="PRINTS" id="PR01036">
    <property type="entry name" value="TCRTETB"/>
</dbReference>
<feature type="transmembrane region" description="Helical" evidence="8">
    <location>
        <begin position="433"/>
        <end position="453"/>
    </location>
</feature>
<keyword evidence="3" id="KW-1003">Cell membrane</keyword>
<evidence type="ECO:0000256" key="6">
    <source>
        <dbReference type="ARBA" id="ARBA00023136"/>
    </source>
</evidence>
<dbReference type="InterPro" id="IPR020846">
    <property type="entry name" value="MFS_dom"/>
</dbReference>
<feature type="region of interest" description="Disordered" evidence="7">
    <location>
        <begin position="460"/>
        <end position="488"/>
    </location>
</feature>
<comment type="caution">
    <text evidence="10">The sequence shown here is derived from an EMBL/GenBank/DDBJ whole genome shotgun (WGS) entry which is preliminary data.</text>
</comment>
<feature type="transmembrane region" description="Helical" evidence="8">
    <location>
        <begin position="403"/>
        <end position="421"/>
    </location>
</feature>
<evidence type="ECO:0000256" key="3">
    <source>
        <dbReference type="ARBA" id="ARBA00022475"/>
    </source>
</evidence>
<accession>A0ABP9SL25</accession>
<feature type="transmembrane region" description="Helical" evidence="8">
    <location>
        <begin position="357"/>
        <end position="382"/>
    </location>
</feature>
<evidence type="ECO:0000256" key="2">
    <source>
        <dbReference type="ARBA" id="ARBA00022448"/>
    </source>
</evidence>
<evidence type="ECO:0000313" key="11">
    <source>
        <dbReference type="Proteomes" id="UP001501570"/>
    </source>
</evidence>
<feature type="transmembrane region" description="Helical" evidence="8">
    <location>
        <begin position="264"/>
        <end position="286"/>
    </location>
</feature>
<evidence type="ECO:0000313" key="10">
    <source>
        <dbReference type="EMBL" id="GAA5197121.1"/>
    </source>
</evidence>
<feature type="transmembrane region" description="Helical" evidence="8">
    <location>
        <begin position="139"/>
        <end position="162"/>
    </location>
</feature>
<feature type="transmembrane region" description="Helical" evidence="8">
    <location>
        <begin position="110"/>
        <end position="127"/>
    </location>
</feature>
<evidence type="ECO:0000259" key="9">
    <source>
        <dbReference type="PROSITE" id="PS50850"/>
    </source>
</evidence>
<keyword evidence="5 8" id="KW-1133">Transmembrane helix</keyword>
<dbReference type="InterPro" id="IPR004638">
    <property type="entry name" value="EmrB-like"/>
</dbReference>
<feature type="domain" description="Major facilitator superfamily (MFS) profile" evidence="9">
    <location>
        <begin position="15"/>
        <end position="457"/>
    </location>
</feature>
<dbReference type="PANTHER" id="PTHR42718:SF42">
    <property type="entry name" value="EXPORT PROTEIN"/>
    <property type="match status" value="1"/>
</dbReference>
<keyword evidence="6 8" id="KW-0472">Membrane</keyword>
<dbReference type="Proteomes" id="UP001501570">
    <property type="component" value="Unassembled WGS sequence"/>
</dbReference>
<evidence type="ECO:0000256" key="8">
    <source>
        <dbReference type="SAM" id="Phobius"/>
    </source>
</evidence>
<feature type="compositionally biased region" description="Pro residues" evidence="7">
    <location>
        <begin position="463"/>
        <end position="477"/>
    </location>
</feature>
<feature type="transmembrane region" description="Helical" evidence="8">
    <location>
        <begin position="226"/>
        <end position="243"/>
    </location>
</feature>
<organism evidence="10 11">
    <name type="scientific">Rugosimonospora acidiphila</name>
    <dbReference type="NCBI Taxonomy" id="556531"/>
    <lineage>
        <taxon>Bacteria</taxon>
        <taxon>Bacillati</taxon>
        <taxon>Actinomycetota</taxon>
        <taxon>Actinomycetes</taxon>
        <taxon>Micromonosporales</taxon>
        <taxon>Micromonosporaceae</taxon>
        <taxon>Rugosimonospora</taxon>
    </lineage>
</organism>
<feature type="compositionally biased region" description="Basic and acidic residues" evidence="7">
    <location>
        <begin position="479"/>
        <end position="488"/>
    </location>
</feature>
<keyword evidence="11" id="KW-1185">Reference proteome</keyword>
<dbReference type="PROSITE" id="PS50850">
    <property type="entry name" value="MFS"/>
    <property type="match status" value="1"/>
</dbReference>
<dbReference type="Gene3D" id="1.20.1720.10">
    <property type="entry name" value="Multidrug resistance protein D"/>
    <property type="match status" value="1"/>
</dbReference>
<keyword evidence="2" id="KW-0813">Transport</keyword>
<feature type="transmembrane region" description="Helical" evidence="8">
    <location>
        <begin position="324"/>
        <end position="345"/>
    </location>
</feature>
<evidence type="ECO:0000256" key="5">
    <source>
        <dbReference type="ARBA" id="ARBA00022989"/>
    </source>
</evidence>
<dbReference type="PANTHER" id="PTHR42718">
    <property type="entry name" value="MAJOR FACILITATOR SUPERFAMILY MULTIDRUG TRANSPORTER MFSC"/>
    <property type="match status" value="1"/>
</dbReference>
<name>A0ABP9SL25_9ACTN</name>
<reference evidence="11" key="1">
    <citation type="journal article" date="2019" name="Int. J. Syst. Evol. Microbiol.">
        <title>The Global Catalogue of Microorganisms (GCM) 10K type strain sequencing project: providing services to taxonomists for standard genome sequencing and annotation.</title>
        <authorList>
            <consortium name="The Broad Institute Genomics Platform"/>
            <consortium name="The Broad Institute Genome Sequencing Center for Infectious Disease"/>
            <person name="Wu L."/>
            <person name="Ma J."/>
        </authorList>
    </citation>
    <scope>NUCLEOTIDE SEQUENCE [LARGE SCALE GENOMIC DNA]</scope>
    <source>
        <strain evidence="11">JCM 18304</strain>
    </source>
</reference>
<dbReference type="SUPFAM" id="SSF103473">
    <property type="entry name" value="MFS general substrate transporter"/>
    <property type="match status" value="1"/>
</dbReference>
<evidence type="ECO:0000256" key="4">
    <source>
        <dbReference type="ARBA" id="ARBA00022692"/>
    </source>
</evidence>
<dbReference type="InterPro" id="IPR036259">
    <property type="entry name" value="MFS_trans_sf"/>
</dbReference>
<dbReference type="Gene3D" id="1.20.1250.20">
    <property type="entry name" value="MFS general substrate transporter like domains"/>
    <property type="match status" value="1"/>
</dbReference>
<dbReference type="Pfam" id="PF07690">
    <property type="entry name" value="MFS_1"/>
    <property type="match status" value="1"/>
</dbReference>
<feature type="transmembrane region" description="Helical" evidence="8">
    <location>
        <begin position="168"/>
        <end position="190"/>
    </location>
</feature>
<sequence>MADGLRLSSARGRGAVFASVVASGMAFLDSTVVNVALPHIGKDLGANVAGLQWTISAYTLALAALVLLGGALGDRYGRRKVFLIGVVWFTAASVLCGFSVNVGMLTAARALQGCGAALLTPGSLALLQASFVDKDRAKAIGAWSGLSGVATAIGPFLGGWLIDTLSWRWIFFINVPLAVLAVVAAVAWVPESRNPSTGRFDLPGAVLAAAGLAGITYALIQRGAGAIPATAVGVVALVVFVLAERRRGDAAMLPPRLFRSRQFSAINLVTFFIYAGLSGITFFLVVELQVASGFSALKAGVALLPMTLLLLVGSSRAGALGARIGPHWPLTGGSVIAGVGILLMLRIGQHTSYWLDVLPAAILFGLGMTLVVAPLTAAILAAAPSEQAGTASGVNNAVARSGGLLSVAALPLAVGISGQQYQQPGVLSHGFHLAVLGCAGLYALGALTSLVLVKREPSARAHPVPPSAAPGVPPAPPVRSERGGGTDA</sequence>
<dbReference type="RefSeq" id="WP_345636594.1">
    <property type="nucleotide sequence ID" value="NZ_BAABJQ010000028.1"/>
</dbReference>
<dbReference type="EMBL" id="BAABJQ010000028">
    <property type="protein sequence ID" value="GAA5197121.1"/>
    <property type="molecule type" value="Genomic_DNA"/>
</dbReference>
<protein>
    <submittedName>
        <fullName evidence="10">MFS transporter</fullName>
    </submittedName>
</protein>